<feature type="compositionally biased region" description="Basic and acidic residues" evidence="1">
    <location>
        <begin position="77"/>
        <end position="88"/>
    </location>
</feature>
<feature type="compositionally biased region" description="Acidic residues" evidence="1">
    <location>
        <begin position="60"/>
        <end position="76"/>
    </location>
</feature>
<evidence type="ECO:0000313" key="3">
    <source>
        <dbReference type="Proteomes" id="UP000720189"/>
    </source>
</evidence>
<dbReference type="GeneID" id="70230982"/>
<dbReference type="EMBL" id="JAGMUX010000004">
    <property type="protein sequence ID" value="KAH7260939.1"/>
    <property type="molecule type" value="Genomic_DNA"/>
</dbReference>
<dbReference type="OrthoDB" id="5104311at2759"/>
<evidence type="ECO:0000256" key="1">
    <source>
        <dbReference type="SAM" id="MobiDB-lite"/>
    </source>
</evidence>
<dbReference type="AlphaFoldDB" id="A0A9P9KNL1"/>
<reference evidence="2" key="1">
    <citation type="journal article" date="2021" name="Nat. Commun.">
        <title>Genetic determinants of endophytism in the Arabidopsis root mycobiome.</title>
        <authorList>
            <person name="Mesny F."/>
            <person name="Miyauchi S."/>
            <person name="Thiergart T."/>
            <person name="Pickel B."/>
            <person name="Atanasova L."/>
            <person name="Karlsson M."/>
            <person name="Huettel B."/>
            <person name="Barry K.W."/>
            <person name="Haridas S."/>
            <person name="Chen C."/>
            <person name="Bauer D."/>
            <person name="Andreopoulos W."/>
            <person name="Pangilinan J."/>
            <person name="LaButti K."/>
            <person name="Riley R."/>
            <person name="Lipzen A."/>
            <person name="Clum A."/>
            <person name="Drula E."/>
            <person name="Henrissat B."/>
            <person name="Kohler A."/>
            <person name="Grigoriev I.V."/>
            <person name="Martin F.M."/>
            <person name="Hacquard S."/>
        </authorList>
    </citation>
    <scope>NUCLEOTIDE SEQUENCE</scope>
    <source>
        <strain evidence="2">MPI-CAGE-AT-0023</strain>
    </source>
</reference>
<accession>A0A9P9KNL1</accession>
<gene>
    <name evidence="2" type="ORF">BKA55DRAFT_722112</name>
</gene>
<dbReference type="RefSeq" id="XP_046052816.1">
    <property type="nucleotide sequence ID" value="XM_046201028.1"/>
</dbReference>
<protein>
    <submittedName>
        <fullName evidence="2">Uncharacterized protein</fullName>
    </submittedName>
</protein>
<evidence type="ECO:0000313" key="2">
    <source>
        <dbReference type="EMBL" id="KAH7260939.1"/>
    </source>
</evidence>
<feature type="region of interest" description="Disordered" evidence="1">
    <location>
        <begin position="1"/>
        <end position="113"/>
    </location>
</feature>
<dbReference type="Proteomes" id="UP000720189">
    <property type="component" value="Unassembled WGS sequence"/>
</dbReference>
<feature type="compositionally biased region" description="Acidic residues" evidence="1">
    <location>
        <begin position="89"/>
        <end position="102"/>
    </location>
</feature>
<organism evidence="2 3">
    <name type="scientific">Fusarium redolens</name>
    <dbReference type="NCBI Taxonomy" id="48865"/>
    <lineage>
        <taxon>Eukaryota</taxon>
        <taxon>Fungi</taxon>
        <taxon>Dikarya</taxon>
        <taxon>Ascomycota</taxon>
        <taxon>Pezizomycotina</taxon>
        <taxon>Sordariomycetes</taxon>
        <taxon>Hypocreomycetidae</taxon>
        <taxon>Hypocreales</taxon>
        <taxon>Nectriaceae</taxon>
        <taxon>Fusarium</taxon>
        <taxon>Fusarium redolens species complex</taxon>
    </lineage>
</organism>
<proteinExistence type="predicted"/>
<name>A0A9P9KNL1_FUSRE</name>
<keyword evidence="3" id="KW-1185">Reference proteome</keyword>
<comment type="caution">
    <text evidence="2">The sequence shown here is derived from an EMBL/GenBank/DDBJ whole genome shotgun (WGS) entry which is preliminary data.</text>
</comment>
<feature type="compositionally biased region" description="Polar residues" evidence="1">
    <location>
        <begin position="41"/>
        <end position="50"/>
    </location>
</feature>
<feature type="compositionally biased region" description="Basic and acidic residues" evidence="1">
    <location>
        <begin position="103"/>
        <end position="113"/>
    </location>
</feature>
<sequence length="113" mass="12913">MYQNNPRFGIEATKEVKGRRVASKRKVSFGSVQPRKKPAGNKSNKQNGDNNEAVDQAVPSEDEDEDVFTFDYSDDDMPTKREPKREGSDDGEEMDIKEEESEDAHQFSHEEDE</sequence>